<dbReference type="OrthoDB" id="9987145at2759"/>
<evidence type="ECO:0000313" key="1">
    <source>
        <dbReference type="EMBL" id="URD88970.1"/>
    </source>
</evidence>
<name>A0A9E7F5G8_9LILI</name>
<proteinExistence type="predicted"/>
<dbReference type="AlphaFoldDB" id="A0A9E7F5G8"/>
<dbReference type="Proteomes" id="UP001055439">
    <property type="component" value="Chromosome 2"/>
</dbReference>
<sequence>PTSEDCGDVSGASSLSSSRLDLMGTRHPKPGYKSLSPPSILLIKARDWVATVRSQLNPLITYKLEHISRSPPLVFASLARSPISFRSWQSSLSFILPSSDSINPPVAAALFAVHNRFDLWLATLGTESAFASCPELVVFGDRLSFLNSGVKSFEL</sequence>
<accession>A0A9E7F5G8</accession>
<evidence type="ECO:0000313" key="2">
    <source>
        <dbReference type="Proteomes" id="UP001055439"/>
    </source>
</evidence>
<protein>
    <submittedName>
        <fullName evidence="1">Uncharacterized protein</fullName>
    </submittedName>
</protein>
<keyword evidence="2" id="KW-1185">Reference proteome</keyword>
<organism evidence="1 2">
    <name type="scientific">Musa troglodytarum</name>
    <name type="common">fe'i banana</name>
    <dbReference type="NCBI Taxonomy" id="320322"/>
    <lineage>
        <taxon>Eukaryota</taxon>
        <taxon>Viridiplantae</taxon>
        <taxon>Streptophyta</taxon>
        <taxon>Embryophyta</taxon>
        <taxon>Tracheophyta</taxon>
        <taxon>Spermatophyta</taxon>
        <taxon>Magnoliopsida</taxon>
        <taxon>Liliopsida</taxon>
        <taxon>Zingiberales</taxon>
        <taxon>Musaceae</taxon>
        <taxon>Musa</taxon>
    </lineage>
</organism>
<reference evidence="1" key="1">
    <citation type="submission" date="2022-05" db="EMBL/GenBank/DDBJ databases">
        <title>The Musa troglodytarum L. genome provides insights into the mechanism of non-climacteric behaviour and enrichment of carotenoids.</title>
        <authorList>
            <person name="Wang J."/>
        </authorList>
    </citation>
    <scope>NUCLEOTIDE SEQUENCE</scope>
    <source>
        <tissue evidence="1">Leaf</tissue>
    </source>
</reference>
<feature type="non-terminal residue" evidence="1">
    <location>
        <position position="1"/>
    </location>
</feature>
<gene>
    <name evidence="1" type="ORF">MUK42_27141</name>
</gene>
<dbReference type="EMBL" id="CP097504">
    <property type="protein sequence ID" value="URD88970.1"/>
    <property type="molecule type" value="Genomic_DNA"/>
</dbReference>